<evidence type="ECO:0000259" key="1">
    <source>
        <dbReference type="Pfam" id="PF25083"/>
    </source>
</evidence>
<evidence type="ECO:0000313" key="2">
    <source>
        <dbReference type="EMBL" id="KFV11201.1"/>
    </source>
</evidence>
<dbReference type="InterPro" id="IPR017379">
    <property type="entry name" value="GIPC1/2/3"/>
</dbReference>
<sequence length="117" mass="12762">SPGQILFCTLNTHKVDMQKLLGGQIGLEDFIFAHVRGETKEVEVTKTEDALGLTITDNGAGYAFIKVNPPPWGCHGAGGSPGDSIVGCRHYEVARMLRELPRAQPFTLRLVQPKKAF</sequence>
<feature type="non-terminal residue" evidence="2">
    <location>
        <position position="117"/>
    </location>
</feature>
<keyword evidence="3" id="KW-1185">Reference proteome</keyword>
<evidence type="ECO:0000313" key="3">
    <source>
        <dbReference type="Proteomes" id="UP000053661"/>
    </source>
</evidence>
<dbReference type="PANTHER" id="PTHR12259">
    <property type="entry name" value="RGS-GAIP INTERACTING PROTEIN GIPC"/>
    <property type="match status" value="1"/>
</dbReference>
<proteinExistence type="predicted"/>
<dbReference type="InterPro" id="IPR036034">
    <property type="entry name" value="PDZ_sf"/>
</dbReference>
<dbReference type="EMBL" id="KL458844">
    <property type="protein sequence ID" value="KFV11201.1"/>
    <property type="molecule type" value="Genomic_DNA"/>
</dbReference>
<feature type="domain" description="GIPC1-3 GH1" evidence="1">
    <location>
        <begin position="2"/>
        <end position="33"/>
    </location>
</feature>
<dbReference type="InterPro" id="IPR056814">
    <property type="entry name" value="GIPC1-3_GH1"/>
</dbReference>
<accession>A0A093E9P8</accession>
<dbReference type="SUPFAM" id="SSF50156">
    <property type="entry name" value="PDZ domain-like"/>
    <property type="match status" value="1"/>
</dbReference>
<gene>
    <name evidence="2" type="ORF">N340_08866</name>
</gene>
<name>A0A093E9P8_TAUER</name>
<organism evidence="2 3">
    <name type="scientific">Tauraco erythrolophus</name>
    <name type="common">Red-crested turaco</name>
    <dbReference type="NCBI Taxonomy" id="121530"/>
    <lineage>
        <taxon>Eukaryota</taxon>
        <taxon>Metazoa</taxon>
        <taxon>Chordata</taxon>
        <taxon>Craniata</taxon>
        <taxon>Vertebrata</taxon>
        <taxon>Euteleostomi</taxon>
        <taxon>Archelosauria</taxon>
        <taxon>Archosauria</taxon>
        <taxon>Dinosauria</taxon>
        <taxon>Saurischia</taxon>
        <taxon>Theropoda</taxon>
        <taxon>Coelurosauria</taxon>
        <taxon>Aves</taxon>
        <taxon>Neognathae</taxon>
        <taxon>Neoaves</taxon>
        <taxon>Otidimorphae</taxon>
        <taxon>Musophagiformes</taxon>
        <taxon>Musophagidae</taxon>
        <taxon>Tauraco</taxon>
    </lineage>
</organism>
<protein>
    <submittedName>
        <fullName evidence="2">PDZ domain-containing protein GIPC3</fullName>
    </submittedName>
</protein>
<dbReference type="PANTHER" id="PTHR12259:SF2">
    <property type="entry name" value="PDZ DOMAIN-CONTAINING PROTEIN GIPC3"/>
    <property type="match status" value="1"/>
</dbReference>
<feature type="non-terminal residue" evidence="2">
    <location>
        <position position="1"/>
    </location>
</feature>
<dbReference type="AlphaFoldDB" id="A0A093E9P8"/>
<reference evidence="2 3" key="1">
    <citation type="submission" date="2014-04" db="EMBL/GenBank/DDBJ databases">
        <title>Genome evolution of avian class.</title>
        <authorList>
            <person name="Zhang G."/>
            <person name="Li C."/>
        </authorList>
    </citation>
    <scope>NUCLEOTIDE SEQUENCE [LARGE SCALE GENOMIC DNA]</scope>
    <source>
        <strain evidence="2">BGI_N340</strain>
    </source>
</reference>
<dbReference type="Proteomes" id="UP000053661">
    <property type="component" value="Unassembled WGS sequence"/>
</dbReference>
<dbReference type="Pfam" id="PF25083">
    <property type="entry name" value="GIPC1_GH1"/>
    <property type="match status" value="1"/>
</dbReference>